<accession>A0A6G1E4T9</accession>
<evidence type="ECO:0000313" key="2">
    <source>
        <dbReference type="Proteomes" id="UP000479710"/>
    </source>
</evidence>
<keyword evidence="2" id="KW-1185">Reference proteome</keyword>
<name>A0A6G1E4T9_9ORYZ</name>
<organism evidence="1 2">
    <name type="scientific">Oryza meyeriana var. granulata</name>
    <dbReference type="NCBI Taxonomy" id="110450"/>
    <lineage>
        <taxon>Eukaryota</taxon>
        <taxon>Viridiplantae</taxon>
        <taxon>Streptophyta</taxon>
        <taxon>Embryophyta</taxon>
        <taxon>Tracheophyta</taxon>
        <taxon>Spermatophyta</taxon>
        <taxon>Magnoliopsida</taxon>
        <taxon>Liliopsida</taxon>
        <taxon>Poales</taxon>
        <taxon>Poaceae</taxon>
        <taxon>BOP clade</taxon>
        <taxon>Oryzoideae</taxon>
        <taxon>Oryzeae</taxon>
        <taxon>Oryzinae</taxon>
        <taxon>Oryza</taxon>
        <taxon>Oryza meyeriana</taxon>
    </lineage>
</organism>
<dbReference type="AlphaFoldDB" id="A0A6G1E4T9"/>
<protein>
    <submittedName>
        <fullName evidence="1">Uncharacterized protein</fullName>
    </submittedName>
</protein>
<dbReference type="EMBL" id="SPHZ02000005">
    <property type="protein sequence ID" value="KAF0919681.1"/>
    <property type="molecule type" value="Genomic_DNA"/>
</dbReference>
<reference evidence="1 2" key="1">
    <citation type="submission" date="2019-11" db="EMBL/GenBank/DDBJ databases">
        <title>Whole genome sequence of Oryza granulata.</title>
        <authorList>
            <person name="Li W."/>
        </authorList>
    </citation>
    <scope>NUCLEOTIDE SEQUENCE [LARGE SCALE GENOMIC DNA]</scope>
    <source>
        <strain evidence="2">cv. Menghai</strain>
        <tissue evidence="1">Leaf</tissue>
    </source>
</reference>
<gene>
    <name evidence="1" type="ORF">E2562_030932</name>
</gene>
<dbReference type="OrthoDB" id="715753at2759"/>
<sequence length="72" mass="7474">MASSADDAELQRACAQAVAASGACGEEVPSIHVAKGRAIFEKLGHVAKPRVLALTSQCPVPPHPSLSRDLVR</sequence>
<dbReference type="Proteomes" id="UP000479710">
    <property type="component" value="Unassembled WGS sequence"/>
</dbReference>
<comment type="caution">
    <text evidence="1">The sequence shown here is derived from an EMBL/GenBank/DDBJ whole genome shotgun (WGS) entry which is preliminary data.</text>
</comment>
<proteinExistence type="predicted"/>
<evidence type="ECO:0000313" key="1">
    <source>
        <dbReference type="EMBL" id="KAF0919681.1"/>
    </source>
</evidence>